<evidence type="ECO:0000256" key="1">
    <source>
        <dbReference type="SAM" id="Coils"/>
    </source>
</evidence>
<accession>A0ABW2TIZ1</accession>
<sequence length="453" mass="48874">MEALRRVVLFDRPDATAAVIRQVWRDRIDVGPRLSGGVARDLVRATEAIPLHRDRLGVAPYVSMLAEAITAENTETPLSVGVFGNWGSGKSFFMGMLRGRVAELAGTPDHCGRVEQIGFNAWHYADTDLWASLGDVIFRALAGPDPDPSAKQAAVRESLADASRRRAELAEVTARAEREVARLTASVDEARGKHVAGARAVLAALRESDKLADHTARMWAGLGVDDESEQAKLLSDELRGHREDAAALRRTARTRNGRIALVVAGVVLALALVLALVLPAVAASVGVLAVLVGGGARRRSSGRARASACSARWARTCAPGWTSPPRWPRRWRSCARPRRTGSSRRRGWTRWSPRSASWAGGCPTSTRRGGRGRSSPTGPRATPTPATWARCRSCARTSSAWSPCSRTGARPTTPRPSTGSCCTSTTSTAAGRARWCRCWRPPTCCWRSTCSSW</sequence>
<keyword evidence="6" id="KW-1185">Reference proteome</keyword>
<evidence type="ECO:0000259" key="4">
    <source>
        <dbReference type="Pfam" id="PF07693"/>
    </source>
</evidence>
<feature type="compositionally biased region" description="Basic residues" evidence="2">
    <location>
        <begin position="332"/>
        <end position="348"/>
    </location>
</feature>
<dbReference type="InterPro" id="IPR052754">
    <property type="entry name" value="NTPase_KAP_P-loop"/>
</dbReference>
<name>A0ABW2TIZ1_9PSEU</name>
<keyword evidence="3" id="KW-0472">Membrane</keyword>
<dbReference type="PANTHER" id="PTHR22674:SF6">
    <property type="entry name" value="NTPASE KAP FAMILY P-LOOP DOMAIN-CONTAINING PROTEIN 1"/>
    <property type="match status" value="1"/>
</dbReference>
<reference evidence="6" key="1">
    <citation type="journal article" date="2019" name="Int. J. Syst. Evol. Microbiol.">
        <title>The Global Catalogue of Microorganisms (GCM) 10K type strain sequencing project: providing services to taxonomists for standard genome sequencing and annotation.</title>
        <authorList>
            <consortium name="The Broad Institute Genomics Platform"/>
            <consortium name="The Broad Institute Genome Sequencing Center for Infectious Disease"/>
            <person name="Wu L."/>
            <person name="Ma J."/>
        </authorList>
    </citation>
    <scope>NUCLEOTIDE SEQUENCE [LARGE SCALE GENOMIC DNA]</scope>
    <source>
        <strain evidence="6">JCM 17695</strain>
    </source>
</reference>
<dbReference type="Pfam" id="PF07693">
    <property type="entry name" value="KAP_NTPase"/>
    <property type="match status" value="1"/>
</dbReference>
<evidence type="ECO:0000313" key="6">
    <source>
        <dbReference type="Proteomes" id="UP001596512"/>
    </source>
</evidence>
<feature type="region of interest" description="Disordered" evidence="2">
    <location>
        <begin position="332"/>
        <end position="386"/>
    </location>
</feature>
<comment type="caution">
    <text evidence="5">The sequence shown here is derived from an EMBL/GenBank/DDBJ whole genome shotgun (WGS) entry which is preliminary data.</text>
</comment>
<keyword evidence="1" id="KW-0175">Coiled coil</keyword>
<feature type="coiled-coil region" evidence="1">
    <location>
        <begin position="159"/>
        <end position="193"/>
    </location>
</feature>
<evidence type="ECO:0000256" key="3">
    <source>
        <dbReference type="SAM" id="Phobius"/>
    </source>
</evidence>
<proteinExistence type="predicted"/>
<keyword evidence="3" id="KW-0812">Transmembrane</keyword>
<protein>
    <submittedName>
        <fullName evidence="5">P-loop NTPase fold protein</fullName>
    </submittedName>
</protein>
<dbReference type="InterPro" id="IPR011646">
    <property type="entry name" value="KAP_P-loop"/>
</dbReference>
<dbReference type="PANTHER" id="PTHR22674">
    <property type="entry name" value="NTPASE, KAP FAMILY P-LOOP DOMAIN-CONTAINING 1"/>
    <property type="match status" value="1"/>
</dbReference>
<feature type="coiled-coil region" evidence="1">
    <location>
        <begin position="224"/>
        <end position="251"/>
    </location>
</feature>
<feature type="domain" description="KAP NTPase" evidence="4">
    <location>
        <begin position="59"/>
        <end position="141"/>
    </location>
</feature>
<gene>
    <name evidence="5" type="ORF">ACFQV2_07485</name>
</gene>
<dbReference type="EMBL" id="JBHTEY010000004">
    <property type="protein sequence ID" value="MFC7613471.1"/>
    <property type="molecule type" value="Genomic_DNA"/>
</dbReference>
<organism evidence="5 6">
    <name type="scientific">Actinokineospora soli</name>
    <dbReference type="NCBI Taxonomy" id="1048753"/>
    <lineage>
        <taxon>Bacteria</taxon>
        <taxon>Bacillati</taxon>
        <taxon>Actinomycetota</taxon>
        <taxon>Actinomycetes</taxon>
        <taxon>Pseudonocardiales</taxon>
        <taxon>Pseudonocardiaceae</taxon>
        <taxon>Actinokineospora</taxon>
    </lineage>
</organism>
<feature type="transmembrane region" description="Helical" evidence="3">
    <location>
        <begin position="259"/>
        <end position="292"/>
    </location>
</feature>
<dbReference type="Proteomes" id="UP001596512">
    <property type="component" value="Unassembled WGS sequence"/>
</dbReference>
<evidence type="ECO:0000256" key="2">
    <source>
        <dbReference type="SAM" id="MobiDB-lite"/>
    </source>
</evidence>
<keyword evidence="3" id="KW-1133">Transmembrane helix</keyword>
<feature type="compositionally biased region" description="Low complexity" evidence="2">
    <location>
        <begin position="349"/>
        <end position="386"/>
    </location>
</feature>
<evidence type="ECO:0000313" key="5">
    <source>
        <dbReference type="EMBL" id="MFC7613471.1"/>
    </source>
</evidence>